<keyword evidence="3" id="KW-1185">Reference proteome</keyword>
<name>A0A2S7WF78_9FLAO</name>
<dbReference type="Pfam" id="PF14352">
    <property type="entry name" value="DUF4402"/>
    <property type="match status" value="1"/>
</dbReference>
<dbReference type="OrthoDB" id="1443914at2"/>
<dbReference type="AlphaFoldDB" id="A0A2S7WF78"/>
<protein>
    <recommendedName>
        <fullName evidence="4">DUF4402 domain-containing protein</fullName>
    </recommendedName>
</protein>
<dbReference type="Proteomes" id="UP000239068">
    <property type="component" value="Unassembled WGS sequence"/>
</dbReference>
<dbReference type="InterPro" id="IPR025514">
    <property type="entry name" value="DUF4402"/>
</dbReference>
<feature type="signal peptide" evidence="1">
    <location>
        <begin position="1"/>
        <end position="29"/>
    </location>
</feature>
<comment type="caution">
    <text evidence="2">The sequence shown here is derived from an EMBL/GenBank/DDBJ whole genome shotgun (WGS) entry which is preliminary data.</text>
</comment>
<evidence type="ECO:0008006" key="4">
    <source>
        <dbReference type="Google" id="ProtNLM"/>
    </source>
</evidence>
<feature type="chain" id="PRO_5015566469" description="DUF4402 domain-containing protein" evidence="1">
    <location>
        <begin position="30"/>
        <end position="170"/>
    </location>
</feature>
<dbReference type="RefSeq" id="WP_105021585.1">
    <property type="nucleotide sequence ID" value="NZ_MSCM01000002.1"/>
</dbReference>
<proteinExistence type="predicted"/>
<dbReference type="EMBL" id="MSCM01000002">
    <property type="protein sequence ID" value="PQJ76273.1"/>
    <property type="molecule type" value="Genomic_DNA"/>
</dbReference>
<keyword evidence="1" id="KW-0732">Signal</keyword>
<reference evidence="2 3" key="1">
    <citation type="submission" date="2016-12" db="EMBL/GenBank/DDBJ databases">
        <title>Trade-off between light-utilization and light-protection in marine flavobacteria.</title>
        <authorList>
            <person name="Kumagai Y."/>
            <person name="Yoshizawa S."/>
            <person name="Kogure K."/>
            <person name="Iwasaki W."/>
        </authorList>
    </citation>
    <scope>NUCLEOTIDE SEQUENCE [LARGE SCALE GENOMIC DNA]</scope>
    <source>
        <strain evidence="2 3">ATCC 43844</strain>
    </source>
</reference>
<sequence length="170" mass="18273">MKITQKTTRHLFKGLQLAILFLFATFLQAQPDLPERGITLVPTQAINFGVFCISGSGTIEVDFQGNVNVTGGVVSINTTTVTPAIFEIKLCQGRTITMNYDYSVFLNGSNGGQLELIIGGTERGISGDIFASENNCNFITPLRVGGKLIVPANAVPGMYTGVFPMSFTQE</sequence>
<gene>
    <name evidence="2" type="ORF">BTO16_10140</name>
</gene>
<evidence type="ECO:0000313" key="2">
    <source>
        <dbReference type="EMBL" id="PQJ76273.1"/>
    </source>
</evidence>
<evidence type="ECO:0000256" key="1">
    <source>
        <dbReference type="SAM" id="SignalP"/>
    </source>
</evidence>
<accession>A0A2S7WF78</accession>
<evidence type="ECO:0000313" key="3">
    <source>
        <dbReference type="Proteomes" id="UP000239068"/>
    </source>
</evidence>
<organism evidence="2 3">
    <name type="scientific">Polaribacter glomeratus</name>
    <dbReference type="NCBI Taxonomy" id="102"/>
    <lineage>
        <taxon>Bacteria</taxon>
        <taxon>Pseudomonadati</taxon>
        <taxon>Bacteroidota</taxon>
        <taxon>Flavobacteriia</taxon>
        <taxon>Flavobacteriales</taxon>
        <taxon>Flavobacteriaceae</taxon>
    </lineage>
</organism>